<protein>
    <submittedName>
        <fullName evidence="1">Uncharacterized protein</fullName>
    </submittedName>
</protein>
<comment type="caution">
    <text evidence="1">The sequence shown here is derived from an EMBL/GenBank/DDBJ whole genome shotgun (WGS) entry which is preliminary data.</text>
</comment>
<dbReference type="AlphaFoldDB" id="A0A8S1RMF6"/>
<sequence>MEKSTKKNIEGVLAQIDISQDTHIKYGGNLERMIKSLIIELEAALQQNQKQLMEKQSLLFIMNVDGLRLKIFCKKILEIESIFLDFSRIKNGSKGLENGSKGLEKNFWINNCETEG</sequence>
<reference evidence="1" key="1">
    <citation type="submission" date="2021-01" db="EMBL/GenBank/DDBJ databases">
        <authorList>
            <consortium name="Genoscope - CEA"/>
            <person name="William W."/>
        </authorList>
    </citation>
    <scope>NUCLEOTIDE SEQUENCE</scope>
</reference>
<accession>A0A8S1RMF6</accession>
<gene>
    <name evidence="1" type="ORF">PSON_ATCC_30995.1.T1910002</name>
</gene>
<name>A0A8S1RMF6_9CILI</name>
<proteinExistence type="predicted"/>
<dbReference type="EMBL" id="CAJJDN010000191">
    <property type="protein sequence ID" value="CAD8128543.1"/>
    <property type="molecule type" value="Genomic_DNA"/>
</dbReference>
<keyword evidence="2" id="KW-1185">Reference proteome</keyword>
<evidence type="ECO:0000313" key="1">
    <source>
        <dbReference type="EMBL" id="CAD8128543.1"/>
    </source>
</evidence>
<dbReference type="Proteomes" id="UP000692954">
    <property type="component" value="Unassembled WGS sequence"/>
</dbReference>
<organism evidence="1 2">
    <name type="scientific">Paramecium sonneborni</name>
    <dbReference type="NCBI Taxonomy" id="65129"/>
    <lineage>
        <taxon>Eukaryota</taxon>
        <taxon>Sar</taxon>
        <taxon>Alveolata</taxon>
        <taxon>Ciliophora</taxon>
        <taxon>Intramacronucleata</taxon>
        <taxon>Oligohymenophorea</taxon>
        <taxon>Peniculida</taxon>
        <taxon>Parameciidae</taxon>
        <taxon>Paramecium</taxon>
    </lineage>
</organism>
<evidence type="ECO:0000313" key="2">
    <source>
        <dbReference type="Proteomes" id="UP000692954"/>
    </source>
</evidence>